<proteinExistence type="predicted"/>
<reference evidence="3" key="1">
    <citation type="submission" date="2022-03" db="EMBL/GenBank/DDBJ databases">
        <title>First case of bacteraemia caused by Dielma fastidiosa in a patient hospitalised with diverticulitis.</title>
        <authorList>
            <person name="Forman-Ankjaer B."/>
            <person name="Hvid-Jensen F."/>
            <person name="Kobel C.M."/>
            <person name="Greve T."/>
        </authorList>
    </citation>
    <scope>NUCLEOTIDE SEQUENCE</scope>
    <source>
        <strain evidence="3">AUH_DF_2021</strain>
    </source>
</reference>
<dbReference type="InterPro" id="IPR006949">
    <property type="entry name" value="Barrel_Baseplate_J-like"/>
</dbReference>
<dbReference type="PANTHER" id="PTHR37829">
    <property type="entry name" value="PHAGE-LIKE ELEMENT PBSX PROTEIN XKDT"/>
    <property type="match status" value="1"/>
</dbReference>
<sequence length="376" mass="41753">MIDKNSLDKILPLPDIDRLKDEKVKELKEAGFVITNFKTGGIFYTLLMVSLKAYIELITLLRSVINNGFVTHADEDWIEVKALDYGMQRKLAKKTEGLITLERAFGKSSLKIPKNTVFKTAIDINNEELRYFSVKDVVLPEEVLKIEVPIIAEKEGSRYNVPAGLISKSLTYINVDTIQNQENWITVEGSDLEDVEAFRLRVKNAWEEQATLTTAGKYKKAAEAVQGVLFASINDQHPRGQGTVDIIITSTKGDATQQLLDDVKMAITPIIGAYDDVLVKSSVNVQQDIHVKIFVPESPKYDGAGDKVQVALLTFLQISSNRKLNELNLSDIIFTVKDAEPAIRNIKVLSPAADVLLANEKVIIAGAITVDVERVI</sequence>
<dbReference type="AlphaFoldDB" id="A0AB35UP99"/>
<dbReference type="RefSeq" id="WP_320883836.1">
    <property type="nucleotide sequence ID" value="NZ_BAABZA010000010.1"/>
</dbReference>
<dbReference type="InterPro" id="IPR058531">
    <property type="entry name" value="Baseplate_J_M"/>
</dbReference>
<dbReference type="EMBL" id="JALDAW010000016">
    <property type="protein sequence ID" value="MDY5168613.1"/>
    <property type="molecule type" value="Genomic_DNA"/>
</dbReference>
<dbReference type="InterPro" id="IPR052399">
    <property type="entry name" value="Phage_Baseplate_Assmbl_Protein"/>
</dbReference>
<organism evidence="3 4">
    <name type="scientific">Dielma fastidiosa</name>
    <dbReference type="NCBI Taxonomy" id="1034346"/>
    <lineage>
        <taxon>Bacteria</taxon>
        <taxon>Bacillati</taxon>
        <taxon>Bacillota</taxon>
        <taxon>Erysipelotrichia</taxon>
        <taxon>Erysipelotrichales</taxon>
        <taxon>Erysipelotrichaceae</taxon>
        <taxon>Dielma</taxon>
    </lineage>
</organism>
<evidence type="ECO:0000313" key="3">
    <source>
        <dbReference type="EMBL" id="MDY5168613.1"/>
    </source>
</evidence>
<gene>
    <name evidence="3" type="ORF">MQE39_10850</name>
</gene>
<dbReference type="PANTHER" id="PTHR37829:SF3">
    <property type="entry name" value="PROTEIN JAYE-RELATED"/>
    <property type="match status" value="1"/>
</dbReference>
<feature type="domain" description="Baseplate protein J-like barrel" evidence="1">
    <location>
        <begin position="106"/>
        <end position="185"/>
    </location>
</feature>
<comment type="caution">
    <text evidence="3">The sequence shown here is derived from an EMBL/GenBank/DDBJ whole genome shotgun (WGS) entry which is preliminary data.</text>
</comment>
<dbReference type="Proteomes" id="UP001276902">
    <property type="component" value="Unassembled WGS sequence"/>
</dbReference>
<protein>
    <submittedName>
        <fullName evidence="3">Baseplate J/gp47 family protein</fullName>
    </submittedName>
</protein>
<name>A0AB35UP99_9FIRM</name>
<evidence type="ECO:0000313" key="4">
    <source>
        <dbReference type="Proteomes" id="UP001276902"/>
    </source>
</evidence>
<evidence type="ECO:0000259" key="1">
    <source>
        <dbReference type="Pfam" id="PF04865"/>
    </source>
</evidence>
<feature type="domain" description="Baseplate J-like central" evidence="2">
    <location>
        <begin position="216"/>
        <end position="267"/>
    </location>
</feature>
<accession>A0AB35UP99</accession>
<dbReference type="Pfam" id="PF26078">
    <property type="entry name" value="Baseplate_J_M"/>
    <property type="match status" value="1"/>
</dbReference>
<dbReference type="Pfam" id="PF04865">
    <property type="entry name" value="Baseplate_J"/>
    <property type="match status" value="1"/>
</dbReference>
<evidence type="ECO:0000259" key="2">
    <source>
        <dbReference type="Pfam" id="PF26078"/>
    </source>
</evidence>